<accession>A0A7H9DSQ7</accession>
<organism evidence="1 2">
    <name type="scientific">Empedobacter falsenii</name>
    <dbReference type="NCBI Taxonomy" id="343874"/>
    <lineage>
        <taxon>Bacteria</taxon>
        <taxon>Pseudomonadati</taxon>
        <taxon>Bacteroidota</taxon>
        <taxon>Flavobacteriia</taxon>
        <taxon>Flavobacteriales</taxon>
        <taxon>Weeksellaceae</taxon>
        <taxon>Empedobacter</taxon>
    </lineage>
</organism>
<evidence type="ECO:0000313" key="1">
    <source>
        <dbReference type="EMBL" id="QLL57769.1"/>
    </source>
</evidence>
<dbReference type="GeneID" id="78401119"/>
<dbReference type="EMBL" id="CP040908">
    <property type="protein sequence ID" value="QLL57769.1"/>
    <property type="molecule type" value="Genomic_DNA"/>
</dbReference>
<gene>
    <name evidence="1" type="ORF">FH779_06605</name>
</gene>
<protein>
    <submittedName>
        <fullName evidence="1">Uncharacterized protein</fullName>
    </submittedName>
</protein>
<reference evidence="1 2" key="1">
    <citation type="submission" date="2019-06" db="EMBL/GenBank/DDBJ databases">
        <title>Emergence of pandrug resistant Empedobacter falsenii in China.</title>
        <authorList>
            <person name="Dong N."/>
            <person name="Chen S."/>
            <person name="Zhang R."/>
        </authorList>
    </citation>
    <scope>NUCLEOTIDE SEQUENCE [LARGE SCALE GENOMIC DNA]</scope>
    <source>
        <strain evidence="1 2">1681-1</strain>
    </source>
</reference>
<keyword evidence="2" id="KW-1185">Reference proteome</keyword>
<evidence type="ECO:0000313" key="2">
    <source>
        <dbReference type="Proteomes" id="UP000510643"/>
    </source>
</evidence>
<name>A0A7H9DSQ7_9FLAO</name>
<proteinExistence type="predicted"/>
<dbReference type="KEGG" id="efal:FH779_06605"/>
<dbReference type="AlphaFoldDB" id="A0A7H9DSQ7"/>
<dbReference type="RefSeq" id="WP_180906467.1">
    <property type="nucleotide sequence ID" value="NZ_CP040908.1"/>
</dbReference>
<sequence>MISTKNINSLPDPRKLKSICKAISVLDAILSQEWEYRYYSYNDKWSENEEFFEMRNGEGDQMLILFVQEGCVINGFAHELYDFEEKLPAKEKLTQEMPEIFNEFIFGEPVQSIGSTFCIWTTKQNKWKIGKLEHFQDGSDEFLEIFDGNPQTYIDWATEYFEESFIETGIPLKTVTEIYNGKTLTKEMVLTIVEELEDWKQLEKDLKEIGYSYDLK</sequence>
<dbReference type="Proteomes" id="UP000510643">
    <property type="component" value="Chromosome"/>
</dbReference>